<name>A0ACB8AVW7_9AGAM</name>
<gene>
    <name evidence="1" type="ORF">BV22DRAFT_994150</name>
</gene>
<evidence type="ECO:0000313" key="2">
    <source>
        <dbReference type="Proteomes" id="UP000790709"/>
    </source>
</evidence>
<dbReference type="Proteomes" id="UP000790709">
    <property type="component" value="Unassembled WGS sequence"/>
</dbReference>
<comment type="caution">
    <text evidence="1">The sequence shown here is derived from an EMBL/GenBank/DDBJ whole genome shotgun (WGS) entry which is preliminary data.</text>
</comment>
<dbReference type="EMBL" id="MU267035">
    <property type="protein sequence ID" value="KAH7917512.1"/>
    <property type="molecule type" value="Genomic_DNA"/>
</dbReference>
<proteinExistence type="predicted"/>
<organism evidence="1 2">
    <name type="scientific">Leucogyrophana mollusca</name>
    <dbReference type="NCBI Taxonomy" id="85980"/>
    <lineage>
        <taxon>Eukaryota</taxon>
        <taxon>Fungi</taxon>
        <taxon>Dikarya</taxon>
        <taxon>Basidiomycota</taxon>
        <taxon>Agaricomycotina</taxon>
        <taxon>Agaricomycetes</taxon>
        <taxon>Agaricomycetidae</taxon>
        <taxon>Boletales</taxon>
        <taxon>Boletales incertae sedis</taxon>
        <taxon>Leucogyrophana</taxon>
    </lineage>
</organism>
<accession>A0ACB8AVW7</accession>
<protein>
    <submittedName>
        <fullName evidence="1">Uncharacterized protein</fullName>
    </submittedName>
</protein>
<reference evidence="1" key="1">
    <citation type="journal article" date="2021" name="New Phytol.">
        <title>Evolutionary innovations through gain and loss of genes in the ectomycorrhizal Boletales.</title>
        <authorList>
            <person name="Wu G."/>
            <person name="Miyauchi S."/>
            <person name="Morin E."/>
            <person name="Kuo A."/>
            <person name="Drula E."/>
            <person name="Varga T."/>
            <person name="Kohler A."/>
            <person name="Feng B."/>
            <person name="Cao Y."/>
            <person name="Lipzen A."/>
            <person name="Daum C."/>
            <person name="Hundley H."/>
            <person name="Pangilinan J."/>
            <person name="Johnson J."/>
            <person name="Barry K."/>
            <person name="LaButti K."/>
            <person name="Ng V."/>
            <person name="Ahrendt S."/>
            <person name="Min B."/>
            <person name="Choi I.G."/>
            <person name="Park H."/>
            <person name="Plett J.M."/>
            <person name="Magnuson J."/>
            <person name="Spatafora J.W."/>
            <person name="Nagy L.G."/>
            <person name="Henrissat B."/>
            <person name="Grigoriev I.V."/>
            <person name="Yang Z.L."/>
            <person name="Xu J."/>
            <person name="Martin F.M."/>
        </authorList>
    </citation>
    <scope>NUCLEOTIDE SEQUENCE</scope>
    <source>
        <strain evidence="1">KUC20120723A-06</strain>
    </source>
</reference>
<feature type="non-terminal residue" evidence="1">
    <location>
        <position position="163"/>
    </location>
</feature>
<evidence type="ECO:0000313" key="1">
    <source>
        <dbReference type="EMBL" id="KAH7917512.1"/>
    </source>
</evidence>
<feature type="non-terminal residue" evidence="1">
    <location>
        <position position="1"/>
    </location>
</feature>
<keyword evidence="2" id="KW-1185">Reference proteome</keyword>
<sequence>KEPHLQQINHLLRPLVNELLQFWHTGVYMTKTADYAFGRLVRTVVIPLVCDLPAIRKAAGFASFSSSEGGCSFCHATKDDLDNFDVKSFRPRSWKEHLVLALEWLQLPSLAARKKHWLEHRVRWSELLRLPYWDPIRFPIVDSMHNLFLNEVSHHFRDILGMN</sequence>